<dbReference type="Proteomes" id="UP000578077">
    <property type="component" value="Unassembled WGS sequence"/>
</dbReference>
<keyword evidence="1" id="KW-0812">Transmembrane</keyword>
<dbReference type="EMBL" id="JACHLY010000001">
    <property type="protein sequence ID" value="MBB6000857.1"/>
    <property type="molecule type" value="Genomic_DNA"/>
</dbReference>
<evidence type="ECO:0000313" key="2">
    <source>
        <dbReference type="EMBL" id="MBB6000857.1"/>
    </source>
</evidence>
<accession>A0A841EA10</accession>
<evidence type="ECO:0000313" key="3">
    <source>
        <dbReference type="Proteomes" id="UP000578077"/>
    </source>
</evidence>
<organism evidence="2 3">
    <name type="scientific">Streptomonospora salina</name>
    <dbReference type="NCBI Taxonomy" id="104205"/>
    <lineage>
        <taxon>Bacteria</taxon>
        <taxon>Bacillati</taxon>
        <taxon>Actinomycetota</taxon>
        <taxon>Actinomycetes</taxon>
        <taxon>Streptosporangiales</taxon>
        <taxon>Nocardiopsidaceae</taxon>
        <taxon>Streptomonospora</taxon>
    </lineage>
</organism>
<comment type="caution">
    <text evidence="2">The sequence shown here is derived from an EMBL/GenBank/DDBJ whole genome shotgun (WGS) entry which is preliminary data.</text>
</comment>
<keyword evidence="1" id="KW-1133">Transmembrane helix</keyword>
<evidence type="ECO:0000256" key="1">
    <source>
        <dbReference type="SAM" id="Phobius"/>
    </source>
</evidence>
<reference evidence="2 3" key="1">
    <citation type="submission" date="2020-08" db="EMBL/GenBank/DDBJ databases">
        <title>Sequencing the genomes of 1000 actinobacteria strains.</title>
        <authorList>
            <person name="Klenk H.-P."/>
        </authorList>
    </citation>
    <scope>NUCLEOTIDE SEQUENCE [LARGE SCALE GENOMIC DNA]</scope>
    <source>
        <strain evidence="2 3">DSM 44593</strain>
    </source>
</reference>
<name>A0A841EA10_9ACTN</name>
<gene>
    <name evidence="2" type="ORF">HNR25_004608</name>
</gene>
<protein>
    <submittedName>
        <fullName evidence="2">Uncharacterized protein</fullName>
    </submittedName>
</protein>
<keyword evidence="1" id="KW-0472">Membrane</keyword>
<sequence length="88" mass="9478">MITATALGTTGAALGLAFVVTVKVLVGRWAARVERDIQAAMWGVRTDGRLRPRCERCLHPTVAQVAIPHTEGCLFHVPDTPAELAEET</sequence>
<keyword evidence="3" id="KW-1185">Reference proteome</keyword>
<dbReference type="AlphaFoldDB" id="A0A841EA10"/>
<feature type="transmembrane region" description="Helical" evidence="1">
    <location>
        <begin position="6"/>
        <end position="26"/>
    </location>
</feature>
<dbReference type="RefSeq" id="WP_184638571.1">
    <property type="nucleotide sequence ID" value="NZ_BAABKT010000035.1"/>
</dbReference>
<proteinExistence type="predicted"/>